<dbReference type="Proteomes" id="UP000325243">
    <property type="component" value="Unassembled WGS sequence"/>
</dbReference>
<dbReference type="SUPFAM" id="SSF81296">
    <property type="entry name" value="E set domains"/>
    <property type="match status" value="1"/>
</dbReference>
<dbReference type="SMART" id="SM00060">
    <property type="entry name" value="FN3"/>
    <property type="match status" value="2"/>
</dbReference>
<accession>A0A5S4V0A4</accession>
<name>A0A5S4V0A4_9MICO</name>
<dbReference type="GO" id="GO:0000272">
    <property type="term" value="P:polysaccharide catabolic process"/>
    <property type="evidence" value="ECO:0007669"/>
    <property type="project" value="UniProtKB-KW"/>
</dbReference>
<dbReference type="Gene3D" id="2.60.40.1220">
    <property type="match status" value="4"/>
</dbReference>
<dbReference type="Gene3D" id="2.60.40.380">
    <property type="entry name" value="Purple acid phosphatase-like, N-terminal"/>
    <property type="match status" value="2"/>
</dbReference>
<protein>
    <submittedName>
        <fullName evidence="6">DUF4082 domain-containing protein</fullName>
    </submittedName>
</protein>
<dbReference type="SUPFAM" id="SSF49265">
    <property type="entry name" value="Fibronectin type III"/>
    <property type="match status" value="1"/>
</dbReference>
<dbReference type="Gene3D" id="2.60.40.650">
    <property type="match status" value="1"/>
</dbReference>
<dbReference type="SUPFAM" id="SSF52317">
    <property type="entry name" value="Class I glutamine amidotransferase-like"/>
    <property type="match status" value="1"/>
</dbReference>
<keyword evidence="2" id="KW-0326">Glycosidase</keyword>
<proteinExistence type="predicted"/>
<dbReference type="Pfam" id="PF20254">
    <property type="entry name" value="DMFA2_C"/>
    <property type="match status" value="1"/>
</dbReference>
<evidence type="ECO:0000256" key="2">
    <source>
        <dbReference type="ARBA" id="ARBA00023295"/>
    </source>
</evidence>
<dbReference type="GO" id="GO:0003993">
    <property type="term" value="F:acid phosphatase activity"/>
    <property type="evidence" value="ECO:0007669"/>
    <property type="project" value="InterPro"/>
</dbReference>
<dbReference type="PANTHER" id="PTHR22953">
    <property type="entry name" value="ACID PHOSPHATASE RELATED"/>
    <property type="match status" value="1"/>
</dbReference>
<dbReference type="InterPro" id="IPR013320">
    <property type="entry name" value="ConA-like_dom_sf"/>
</dbReference>
<feature type="compositionally biased region" description="Low complexity" evidence="4">
    <location>
        <begin position="2184"/>
        <end position="2201"/>
    </location>
</feature>
<dbReference type="Pfam" id="PF13313">
    <property type="entry name" value="DUF4082"/>
    <property type="match status" value="1"/>
</dbReference>
<evidence type="ECO:0000256" key="3">
    <source>
        <dbReference type="ARBA" id="ARBA00023326"/>
    </source>
</evidence>
<dbReference type="InterPro" id="IPR046540">
    <property type="entry name" value="DMFA2_C"/>
</dbReference>
<keyword evidence="1" id="KW-0732">Signal</keyword>
<feature type="domain" description="Fibronectin type-III" evidence="5">
    <location>
        <begin position="1696"/>
        <end position="1791"/>
    </location>
</feature>
<evidence type="ECO:0000256" key="1">
    <source>
        <dbReference type="ARBA" id="ARBA00022729"/>
    </source>
</evidence>
<dbReference type="InterPro" id="IPR014755">
    <property type="entry name" value="Cu-Rt/internalin_Ig-like"/>
</dbReference>
<dbReference type="GO" id="GO:0046872">
    <property type="term" value="F:metal ion binding"/>
    <property type="evidence" value="ECO:0007669"/>
    <property type="project" value="InterPro"/>
</dbReference>
<dbReference type="SUPFAM" id="SSF49899">
    <property type="entry name" value="Concanavalin A-like lectins/glucanases"/>
    <property type="match status" value="1"/>
</dbReference>
<keyword evidence="7" id="KW-1185">Reference proteome</keyword>
<dbReference type="InterPro" id="IPR014756">
    <property type="entry name" value="Ig_E-set"/>
</dbReference>
<dbReference type="Pfam" id="PF13205">
    <property type="entry name" value="Big_5"/>
    <property type="match status" value="4"/>
</dbReference>
<organism evidence="6 7">
    <name type="scientific">Agromyces mariniharenae</name>
    <dbReference type="NCBI Taxonomy" id="2604423"/>
    <lineage>
        <taxon>Bacteria</taxon>
        <taxon>Bacillati</taxon>
        <taxon>Actinomycetota</taxon>
        <taxon>Actinomycetes</taxon>
        <taxon>Micrococcales</taxon>
        <taxon>Microbacteriaceae</taxon>
        <taxon>Agromyces</taxon>
    </lineage>
</organism>
<dbReference type="PROSITE" id="PS50853">
    <property type="entry name" value="FN3"/>
    <property type="match status" value="2"/>
</dbReference>
<feature type="compositionally biased region" description="Low complexity" evidence="4">
    <location>
        <begin position="775"/>
        <end position="789"/>
    </location>
</feature>
<dbReference type="InterPro" id="IPR015914">
    <property type="entry name" value="PAPs_N"/>
</dbReference>
<dbReference type="InterPro" id="IPR025141">
    <property type="entry name" value="DUF4082"/>
</dbReference>
<reference evidence="6 7" key="1">
    <citation type="submission" date="2019-08" db="EMBL/GenBank/DDBJ databases">
        <authorList>
            <person name="Hu J."/>
        </authorList>
    </citation>
    <scope>NUCLEOTIDE SEQUENCE [LARGE SCALE GENOMIC DNA]</scope>
    <source>
        <strain evidence="6 7">NEAU-184</strain>
    </source>
</reference>
<keyword evidence="3" id="KW-0119">Carbohydrate metabolism</keyword>
<dbReference type="InterPro" id="IPR039331">
    <property type="entry name" value="PAPs-like"/>
</dbReference>
<dbReference type="Gene3D" id="2.60.120.200">
    <property type="match status" value="1"/>
</dbReference>
<gene>
    <name evidence="6" type="ORF">FYC51_02445</name>
</gene>
<feature type="region of interest" description="Disordered" evidence="4">
    <location>
        <begin position="2177"/>
        <end position="2201"/>
    </location>
</feature>
<dbReference type="CDD" id="cd00063">
    <property type="entry name" value="FN3"/>
    <property type="match status" value="1"/>
</dbReference>
<dbReference type="InterPro" id="IPR036116">
    <property type="entry name" value="FN3_sf"/>
</dbReference>
<feature type="region of interest" description="Disordered" evidence="4">
    <location>
        <begin position="775"/>
        <end position="799"/>
    </location>
</feature>
<dbReference type="PANTHER" id="PTHR22953:SF153">
    <property type="entry name" value="PURPLE ACID PHOSPHATASE"/>
    <property type="match status" value="1"/>
</dbReference>
<dbReference type="Gene3D" id="3.40.50.880">
    <property type="match status" value="1"/>
</dbReference>
<dbReference type="Pfam" id="PF16656">
    <property type="entry name" value="Pur_ac_phosph_N"/>
    <property type="match status" value="2"/>
</dbReference>
<keyword evidence="2" id="KW-0378">Hydrolase</keyword>
<comment type="caution">
    <text evidence="6">The sequence shown here is derived from an EMBL/GenBank/DDBJ whole genome shotgun (WGS) entry which is preliminary data.</text>
</comment>
<dbReference type="InterPro" id="IPR032812">
    <property type="entry name" value="SbsA_Ig"/>
</dbReference>
<dbReference type="RefSeq" id="WP_148732096.1">
    <property type="nucleotide sequence ID" value="NZ_VSSB01000001.1"/>
</dbReference>
<evidence type="ECO:0000313" key="7">
    <source>
        <dbReference type="Proteomes" id="UP000325243"/>
    </source>
</evidence>
<dbReference type="EMBL" id="VSSB01000001">
    <property type="protein sequence ID" value="TYL52634.1"/>
    <property type="molecule type" value="Genomic_DNA"/>
</dbReference>
<evidence type="ECO:0000259" key="5">
    <source>
        <dbReference type="PROSITE" id="PS50853"/>
    </source>
</evidence>
<evidence type="ECO:0000313" key="6">
    <source>
        <dbReference type="EMBL" id="TYL52634.1"/>
    </source>
</evidence>
<sequence length="2768" mass="285588">MPLAVLPAAPAQAVDNEITVENSLPGSPASEWDIQGAGNQGVQGFATQISVNQGERVDFKIDTVAADYRIDIYRLGWYQGNGARKITTIDTSATTERDQPSCALIDGTTDDNLVDCGNWSVSASWDVPGDAVSGVYIAKPVRADNGGASHIVFIVRDDDGNSDLLFQTSDSTWQAYNGYGGYNTYTTGSTGVNARKVSYNRPFTTRATEPQDWVFTAEYPMIRWLERNGYDVSYSTDLDTGARPAELLEHQAFFSVGHDEYWSQEQRDAVEAARDAGVDLAFFSGNEIYWKTRMEDSTQDGVDGDRRTMVVYKEGTAAPAAPDEHQRCYANFACDPSDIWTGLWRETRSPSGTTAIGEPENALSGQISWRSNTSAIEVPGDYARMRFWKNTAVAGLSPSGRVTLANGTLGYEWNPEYPQYAAWYPPGRVLLSTTTIGSEQHHLSLYRAPSGALVFGAGTVQWSWGLDGQHDGGAGTEDRNVQQATVNLLADMGAQPATIQTGLVAASGTTDRTAPSVVITSSVASVTGPGTRTVSGTATDAGGGVVGVVEVSTDGGSTWRRATGRESWSHTFTALAGSPAIRVRAADDGANLSSPVALGLATTACPTGLACSSIFAQSVTGPEQADGSAVELGVKFRSDVPGQVVGIRYFKTSGNTGAHTGTLWSASGQRLATVTFGAESAAGWQEAAFSAPVTVQPGTTYVASYHTNTGRYALGTSFASAGVDSPPLHALRGGVDGPNGVYAYGAGGVFPANSWESANYLVDVLFTSTAPQDTTAPTLTASTPAPDASGANPTADITATFSEPLDPATVNTSTFQLRDPSGNVVPAAVGYSAVDRRAILNPTSSLASGTRYTATVTGGAAGIADAAGNRLAADITWGFLTSGENTTAPVVTATSPATDATGAVAGANVTVAFSEAMDAGSISSSTIELRDASGNLVPAQVGYDAATTSAVIDPDQPLALATRHSVTVKGGSGGVRDANGTPLQANYTWAFTTAGPDSTPPVVTGTWPTRDAADFGVEANIAAIFSESMAAGSITGSTVQLRDAAGGLVNAVASYDAATKSAMIDPVAALEYSSEYTVTIAGGVGGVTDAAGNPMAAEYSWTFATIARAGTRSNPNIGPGGPLLVVKGTSQFGAYLPEIMRGEGLNLFTVRTTSSFTPTALAPYETVVLGETTLTDAQVTALTDWVNAGGNLIVMRPSASLAGLLGLTAAGGSLSEGYLQVDTSKKPGQGIEAATMQFHGTADLYRPRDAGTQVVAQLYSTATTATEFPAVTVRPVGSAGGSAAAFTFDLARSIVNTRQGNPAWVGQERDGTSPIRSNDLFYTDYIDLAKVAIPQADEQQRLLANLITETTRDVIPVPRFWYLPRGEVAAVVMTADEHNGGNVPNRFTSELSRSPAGCLPTAWECIRSTSYQFVNYSLISDAQARTYEQQGFEIALHPNSGCGTPSRAQFAALLTEQLAALARNYPSITPPKTSRNDCVFWVDYTTVPEEEERAGINLDANYYYWPPSWAGTRPGMFTGSGMAQRFLSLDGRLIDVYQATTQMTDESGQAYPATAVALMDGAIDKGYYGAFVANLHTDGNEAGAYHDAVLTAAQARGIPVITAEQLLDWTDGRNASSFTNLARNGGTVTFTLTAAPGANGLQAMLPTQGSTGTLQSLTRAGAGVSFQTKVVKGVSYAVFTAVGGNYTATYSVDSTPPTISGATAAPTGGTTAEVSWTTNEAATSRVEFGTSSTAMTSSVQTGVPTTSHRVQLTGLSPNTTYYYRVVATDASGNVGSWPATGAPVVSFTTPTAAATDTSLSQFSAGTPGVGTYVANSAGGEVVLAPLVGTEFEGSGVPAGWTTGSWTGGTTTFPGGTASLDGSWLRTDTAVGSGRAVEFAGTFSGAPFQNAGFGVTLAGAGESWAMFGTNGTNGILQARTRNSGGDVLDVALGSQYIGSEHLFRIEWDSTVRFYVDGSLVHTAATVGGTMRPLASEYTTGGGGLTLKWLRLTPYASSGSFVSRVHDAGTASDWGILSFTGSTPQGTTLALDVRTGDTATPDGSWTAFAPIASGQDVPATSRYLQYRARLTTTNVTVTPVLNAVNLPYSPRPPAPDTTPPAITGLAAQSTGQSSARITWTTDEQSTTRVEYGTSPNALDSVAENLTLTTAHSIDLTGLAAQTTYSYRIVSRDASGNTSTSAVAQFTTPTPDTTGPTITGRNPAPDAVDVGVGADIAVTFSEPIAAATITSATFSLRAQGAGADVPASLSVSGGVATLNPNAALAPATRYTVTVAGTVTDTVGNPLGSSSTWSFTTTSAVAKVLEDTTLAQFGGGTLGTSTYVANTAGGELVLAPLIGAEFEGSGVPTGWATGAWTGGGVTFPVGTASVDGSWLRTTATAGSGRAVEFSATFSGAPYQNAGFADTLGGATESWAMFGTNAASGVLQARIRNAGGTVVDVPLGAQYVGSEHVFRIEWDSTLRFFIDGALVHSAATVSGSMRPIASDYNTGGGGIVMRWLRVTTSVPTVSTDFDGSTVPSGWASSLWSGGSGGSTVAGGTVSVNGALLRTTGQSAPGSSVEFVATFGAAAYQHAGLGVDLAGTSRWAIFSTMGTTDTLYARTNNNGTMADTVIGTGLVGAPHTYRIDWLSDRIVFSIDGTVRHTQTVAITGAMGAVASDFAAAAPGLVIDRMSLGSATRTGVFTSRVLDAGSVADWQALEVGAQLPGGTSTVVEVRQGNTATPDGTWSSFAAVSAGADVPGTSRYIQYRVTLTGTTTVSPTLERVAFNGLVAP</sequence>
<dbReference type="GO" id="GO:0016798">
    <property type="term" value="F:hydrolase activity, acting on glycosyl bonds"/>
    <property type="evidence" value="ECO:0007669"/>
    <property type="project" value="UniProtKB-KW"/>
</dbReference>
<feature type="domain" description="Fibronectin type-III" evidence="5">
    <location>
        <begin position="2099"/>
        <end position="2188"/>
    </location>
</feature>
<dbReference type="InterPro" id="IPR003961">
    <property type="entry name" value="FN3_dom"/>
</dbReference>
<keyword evidence="3" id="KW-0624">Polysaccharide degradation</keyword>
<dbReference type="InterPro" id="IPR029062">
    <property type="entry name" value="Class_I_gatase-like"/>
</dbReference>
<evidence type="ECO:0000256" key="4">
    <source>
        <dbReference type="SAM" id="MobiDB-lite"/>
    </source>
</evidence>